<accession>A0AAE0SLN4</accession>
<evidence type="ECO:0000256" key="1">
    <source>
        <dbReference type="SAM" id="MobiDB-lite"/>
    </source>
</evidence>
<name>A0AAE0SLN4_9BIVA</name>
<evidence type="ECO:0000313" key="3">
    <source>
        <dbReference type="Proteomes" id="UP001195483"/>
    </source>
</evidence>
<sequence length="205" mass="23019">MGLARTAHKLAQPSKTGKNETRNPPLRHPLVGKGGTKKERLWPTGKHKRRTPMETDKNLTTWKRLERANAQQPPNKKRENGESLCDGPKKKRGNPELRKGKKKLTFCPTKKVVPTEAKGGQSNLWRAKGGTANKRKGEIVTLCRKRAKGRPFRGHNPTRQRRQKGGTKWKSLWTKTTGVPELEGGKNGKNPLERKKPLGKIPKGV</sequence>
<proteinExistence type="predicted"/>
<reference evidence="2" key="3">
    <citation type="submission" date="2023-05" db="EMBL/GenBank/DDBJ databases">
        <authorList>
            <person name="Smith C.H."/>
        </authorList>
    </citation>
    <scope>NUCLEOTIDE SEQUENCE</scope>
    <source>
        <strain evidence="2">CHS0354</strain>
        <tissue evidence="2">Mantle</tissue>
    </source>
</reference>
<organism evidence="2 3">
    <name type="scientific">Potamilus streckersoni</name>
    <dbReference type="NCBI Taxonomy" id="2493646"/>
    <lineage>
        <taxon>Eukaryota</taxon>
        <taxon>Metazoa</taxon>
        <taxon>Spiralia</taxon>
        <taxon>Lophotrochozoa</taxon>
        <taxon>Mollusca</taxon>
        <taxon>Bivalvia</taxon>
        <taxon>Autobranchia</taxon>
        <taxon>Heteroconchia</taxon>
        <taxon>Palaeoheterodonta</taxon>
        <taxon>Unionida</taxon>
        <taxon>Unionoidea</taxon>
        <taxon>Unionidae</taxon>
        <taxon>Ambleminae</taxon>
        <taxon>Lampsilini</taxon>
        <taxon>Potamilus</taxon>
    </lineage>
</organism>
<comment type="caution">
    <text evidence="2">The sequence shown here is derived from an EMBL/GenBank/DDBJ whole genome shotgun (WGS) entry which is preliminary data.</text>
</comment>
<feature type="compositionally biased region" description="Basic residues" evidence="1">
    <location>
        <begin position="143"/>
        <end position="167"/>
    </location>
</feature>
<gene>
    <name evidence="2" type="ORF">CHS0354_010430</name>
</gene>
<keyword evidence="3" id="KW-1185">Reference proteome</keyword>
<reference evidence="2" key="1">
    <citation type="journal article" date="2021" name="Genome Biol. Evol.">
        <title>A High-Quality Reference Genome for a Parasitic Bivalve with Doubly Uniparental Inheritance (Bivalvia: Unionida).</title>
        <authorList>
            <person name="Smith C.H."/>
        </authorList>
    </citation>
    <scope>NUCLEOTIDE SEQUENCE</scope>
    <source>
        <strain evidence="2">CHS0354</strain>
    </source>
</reference>
<dbReference type="EMBL" id="JAEAOA010000652">
    <property type="protein sequence ID" value="KAK3594219.1"/>
    <property type="molecule type" value="Genomic_DNA"/>
</dbReference>
<feature type="region of interest" description="Disordered" evidence="1">
    <location>
        <begin position="1"/>
        <end position="205"/>
    </location>
</feature>
<feature type="compositionally biased region" description="Basic and acidic residues" evidence="1">
    <location>
        <begin position="51"/>
        <end position="67"/>
    </location>
</feature>
<feature type="compositionally biased region" description="Basic and acidic residues" evidence="1">
    <location>
        <begin position="183"/>
        <end position="196"/>
    </location>
</feature>
<protein>
    <submittedName>
        <fullName evidence="2">Uncharacterized protein</fullName>
    </submittedName>
</protein>
<dbReference type="AlphaFoldDB" id="A0AAE0SLN4"/>
<dbReference type="Proteomes" id="UP001195483">
    <property type="component" value="Unassembled WGS sequence"/>
</dbReference>
<reference evidence="2" key="2">
    <citation type="journal article" date="2021" name="Genome Biol. Evol.">
        <title>Developing a high-quality reference genome for a parasitic bivalve with doubly uniparental inheritance (Bivalvia: Unionida).</title>
        <authorList>
            <person name="Smith C.H."/>
        </authorList>
    </citation>
    <scope>NUCLEOTIDE SEQUENCE</scope>
    <source>
        <strain evidence="2">CHS0354</strain>
        <tissue evidence="2">Mantle</tissue>
    </source>
</reference>
<evidence type="ECO:0000313" key="2">
    <source>
        <dbReference type="EMBL" id="KAK3594219.1"/>
    </source>
</evidence>